<keyword evidence="6 8" id="KW-0560">Oxidoreductase</keyword>
<gene>
    <name evidence="8" type="primary">rfbD</name>
    <name evidence="8" type="ORF">G3M56_001665</name>
</gene>
<dbReference type="UniPathway" id="UPA00124"/>
<name>A0A6B3L7U8_9BACT</name>
<dbReference type="InterPro" id="IPR029903">
    <property type="entry name" value="RmlD-like-bd"/>
</dbReference>
<dbReference type="RefSeq" id="WP_164363855.1">
    <property type="nucleotide sequence ID" value="NZ_CP066776.1"/>
</dbReference>
<protein>
    <recommendedName>
        <fullName evidence="4 6">dTDP-4-dehydrorhamnose reductase</fullName>
        <ecNumber evidence="3 6">1.1.1.133</ecNumber>
    </recommendedName>
</protein>
<dbReference type="NCBIfam" id="TIGR01214">
    <property type="entry name" value="rmlD"/>
    <property type="match status" value="1"/>
</dbReference>
<accession>A0A6B3L7U8</accession>
<comment type="catalytic activity">
    <reaction evidence="5">
        <text>dTDP-beta-L-rhamnose + NADP(+) = dTDP-4-dehydro-beta-L-rhamnose + NADPH + H(+)</text>
        <dbReference type="Rhea" id="RHEA:21796"/>
        <dbReference type="ChEBI" id="CHEBI:15378"/>
        <dbReference type="ChEBI" id="CHEBI:57510"/>
        <dbReference type="ChEBI" id="CHEBI:57783"/>
        <dbReference type="ChEBI" id="CHEBI:58349"/>
        <dbReference type="ChEBI" id="CHEBI:62830"/>
        <dbReference type="EC" id="1.1.1.133"/>
    </reaction>
</comment>
<keyword evidence="9" id="KW-1185">Reference proteome</keyword>
<dbReference type="PANTHER" id="PTHR10491">
    <property type="entry name" value="DTDP-4-DEHYDRORHAMNOSE REDUCTASE"/>
    <property type="match status" value="1"/>
</dbReference>
<dbReference type="PANTHER" id="PTHR10491:SF4">
    <property type="entry name" value="METHIONINE ADENOSYLTRANSFERASE 2 SUBUNIT BETA"/>
    <property type="match status" value="1"/>
</dbReference>
<evidence type="ECO:0000256" key="2">
    <source>
        <dbReference type="ARBA" id="ARBA00010944"/>
    </source>
</evidence>
<dbReference type="Proteomes" id="UP000475117">
    <property type="component" value="Chromosome"/>
</dbReference>
<dbReference type="Pfam" id="PF04321">
    <property type="entry name" value="RmlD_sub_bind"/>
    <property type="match status" value="1"/>
</dbReference>
<reference evidence="8 9" key="1">
    <citation type="submission" date="2020-12" db="EMBL/GenBank/DDBJ databases">
        <title>Sulforoseuscoccus oceanibium gen. nov., sp. nov., a representative of the phylum Verrucomicrobia with special cytoplasmic membrane, and proposal of Sulforoseuscoccusaceae fam. nov.</title>
        <authorList>
            <person name="Xi F."/>
        </authorList>
    </citation>
    <scope>NUCLEOTIDE SEQUENCE [LARGE SCALE GENOMIC DNA]</scope>
    <source>
        <strain evidence="8 9">T37</strain>
    </source>
</reference>
<dbReference type="Gene3D" id="3.40.50.720">
    <property type="entry name" value="NAD(P)-binding Rossmann-like Domain"/>
    <property type="match status" value="1"/>
</dbReference>
<dbReference type="InterPro" id="IPR036291">
    <property type="entry name" value="NAD(P)-bd_dom_sf"/>
</dbReference>
<evidence type="ECO:0000259" key="7">
    <source>
        <dbReference type="Pfam" id="PF04321"/>
    </source>
</evidence>
<dbReference type="EMBL" id="CP066776">
    <property type="protein sequence ID" value="QQL45322.1"/>
    <property type="molecule type" value="Genomic_DNA"/>
</dbReference>
<evidence type="ECO:0000256" key="6">
    <source>
        <dbReference type="RuleBase" id="RU364082"/>
    </source>
</evidence>
<dbReference type="GO" id="GO:0008831">
    <property type="term" value="F:dTDP-4-dehydrorhamnose reductase activity"/>
    <property type="evidence" value="ECO:0007669"/>
    <property type="project" value="UniProtKB-EC"/>
</dbReference>
<dbReference type="KEGG" id="soa:G3M56_001665"/>
<dbReference type="CDD" id="cd05254">
    <property type="entry name" value="dTDP_HR_like_SDR_e"/>
    <property type="match status" value="1"/>
</dbReference>
<dbReference type="EC" id="1.1.1.133" evidence="3 6"/>
<keyword evidence="6" id="KW-0521">NADP</keyword>
<proteinExistence type="inferred from homology"/>
<dbReference type="AlphaFoldDB" id="A0A6B3L7U8"/>
<evidence type="ECO:0000313" key="8">
    <source>
        <dbReference type="EMBL" id="QQL45322.1"/>
    </source>
</evidence>
<organism evidence="8 9">
    <name type="scientific">Sulfuriroseicoccus oceanibius</name>
    <dbReference type="NCBI Taxonomy" id="2707525"/>
    <lineage>
        <taxon>Bacteria</taxon>
        <taxon>Pseudomonadati</taxon>
        <taxon>Verrucomicrobiota</taxon>
        <taxon>Verrucomicrobiia</taxon>
        <taxon>Verrucomicrobiales</taxon>
        <taxon>Verrucomicrobiaceae</taxon>
        <taxon>Sulfuriroseicoccus</taxon>
    </lineage>
</organism>
<dbReference type="Gene3D" id="3.90.25.10">
    <property type="entry name" value="UDP-galactose 4-epimerase, domain 1"/>
    <property type="match status" value="1"/>
</dbReference>
<evidence type="ECO:0000256" key="4">
    <source>
        <dbReference type="ARBA" id="ARBA00017099"/>
    </source>
</evidence>
<comment type="pathway">
    <text evidence="1 6">Carbohydrate biosynthesis; dTDP-L-rhamnose biosynthesis.</text>
</comment>
<dbReference type="GO" id="GO:0019305">
    <property type="term" value="P:dTDP-rhamnose biosynthetic process"/>
    <property type="evidence" value="ECO:0007669"/>
    <property type="project" value="UniProtKB-UniPathway"/>
</dbReference>
<sequence length="296" mass="32028">MAETKHIIVVGAHGRIGSALVRRYSANPDYQVTGIGRDSLDLSNPASIDHALAGLDFDLLINAAALTNVDYCEQHPGEAQSANCSGPKQLAEICAERGARMIHISTDYVFGGDTPGMRSEDDATAPTGVYGQSKLDGEHAVLEVLGTAGLVVRTSWVFGPDRPSFPDMILQRAQENDVLEAIGDKWSCPCYSEDFAEYLELLFQQKDAHGVFHLCNSGACSWSEYAQQVVDIATDLGIALRCHSVTPTKLADMDRFVAPRPVHTAMATVKFHAATGCAPRDWQSALRDYLTAKVSD</sequence>
<evidence type="ECO:0000256" key="5">
    <source>
        <dbReference type="ARBA" id="ARBA00048200"/>
    </source>
</evidence>
<evidence type="ECO:0000313" key="9">
    <source>
        <dbReference type="Proteomes" id="UP000475117"/>
    </source>
</evidence>
<feature type="domain" description="RmlD-like substrate binding" evidence="7">
    <location>
        <begin position="6"/>
        <end position="292"/>
    </location>
</feature>
<dbReference type="SUPFAM" id="SSF51735">
    <property type="entry name" value="NAD(P)-binding Rossmann-fold domains"/>
    <property type="match status" value="1"/>
</dbReference>
<dbReference type="InterPro" id="IPR005913">
    <property type="entry name" value="dTDP_dehydrorham_reduct"/>
</dbReference>
<comment type="function">
    <text evidence="6">Catalyzes the reduction of dTDP-6-deoxy-L-lyxo-4-hexulose to yield dTDP-L-rhamnose.</text>
</comment>
<comment type="similarity">
    <text evidence="2 6">Belongs to the dTDP-4-dehydrorhamnose reductase family.</text>
</comment>
<evidence type="ECO:0000256" key="1">
    <source>
        <dbReference type="ARBA" id="ARBA00004781"/>
    </source>
</evidence>
<evidence type="ECO:0000256" key="3">
    <source>
        <dbReference type="ARBA" id="ARBA00012929"/>
    </source>
</evidence>